<evidence type="ECO:0000313" key="1">
    <source>
        <dbReference type="EMBL" id="RDH41239.1"/>
    </source>
</evidence>
<dbReference type="Proteomes" id="UP000257039">
    <property type="component" value="Unassembled WGS sequence"/>
</dbReference>
<keyword evidence="2" id="KW-1185">Reference proteome</keyword>
<gene>
    <name evidence="1" type="ORF">B9G39_29445</name>
</gene>
<accession>A0A4P9VFY0</accession>
<evidence type="ECO:0000313" key="2">
    <source>
        <dbReference type="Proteomes" id="UP000257039"/>
    </source>
</evidence>
<dbReference type="EMBL" id="NDXW01000011">
    <property type="protein sequence ID" value="RDH41239.1"/>
    <property type="molecule type" value="Genomic_DNA"/>
</dbReference>
<comment type="caution">
    <text evidence="1">The sequence shown here is derived from an EMBL/GenBank/DDBJ whole genome shotgun (WGS) entry which is preliminary data.</text>
</comment>
<organism evidence="1 2">
    <name type="scientific">Zooshikella ganghwensis</name>
    <dbReference type="NCBI Taxonomy" id="202772"/>
    <lineage>
        <taxon>Bacteria</taxon>
        <taxon>Pseudomonadati</taxon>
        <taxon>Pseudomonadota</taxon>
        <taxon>Gammaproteobacteria</taxon>
        <taxon>Oceanospirillales</taxon>
        <taxon>Zooshikellaceae</taxon>
        <taxon>Zooshikella</taxon>
    </lineage>
</organism>
<dbReference type="RefSeq" id="WP_094790002.1">
    <property type="nucleotide sequence ID" value="NZ_JAEVHG010000029.1"/>
</dbReference>
<protein>
    <submittedName>
        <fullName evidence="1">Uncharacterized protein</fullName>
    </submittedName>
</protein>
<sequence>MNLSTTEKLARYETAQETIGVLIAMRSKWIYEEEQKPEPNQDLIRQWESEQDTFHDELNDLLIDDDDKIERVLNEYAPIVKAHMTS</sequence>
<reference evidence="1 2" key="1">
    <citation type="submission" date="2017-04" db="EMBL/GenBank/DDBJ databases">
        <title>Draft genome sequence of Zooshikella ganghwensis VG4 isolated from Red Sea sediments.</title>
        <authorList>
            <person name="Rehman Z."/>
            <person name="Alam I."/>
            <person name="Kamau A."/>
            <person name="Bajic V."/>
            <person name="Leiknes T."/>
        </authorList>
    </citation>
    <scope>NUCLEOTIDE SEQUENCE [LARGE SCALE GENOMIC DNA]</scope>
    <source>
        <strain evidence="1 2">VG4</strain>
    </source>
</reference>
<proteinExistence type="predicted"/>
<name>A0A4P9VFY0_9GAMM</name>
<dbReference type="AlphaFoldDB" id="A0A4P9VFY0"/>